<dbReference type="PANTHER" id="PTHR45626:SF14">
    <property type="entry name" value="ATP-DEPENDENT DNA HELICASE (EUROFUNG)"/>
    <property type="match status" value="1"/>
</dbReference>
<dbReference type="AlphaFoldDB" id="A0A0C9XHI1"/>
<dbReference type="OrthoDB" id="423559at2759"/>
<keyword evidence="3" id="KW-0067">ATP-binding</keyword>
<protein>
    <recommendedName>
        <fullName evidence="4">Helicase ATP-binding domain-containing protein</fullName>
    </recommendedName>
</protein>
<dbReference type="InterPro" id="IPR000330">
    <property type="entry name" value="SNF2_N"/>
</dbReference>
<dbReference type="GO" id="GO:0005634">
    <property type="term" value="C:nucleus"/>
    <property type="evidence" value="ECO:0007669"/>
    <property type="project" value="TreeGrafter"/>
</dbReference>
<evidence type="ECO:0000313" key="6">
    <source>
        <dbReference type="Proteomes" id="UP000054018"/>
    </source>
</evidence>
<evidence type="ECO:0000313" key="5">
    <source>
        <dbReference type="EMBL" id="KIK11785.1"/>
    </source>
</evidence>
<feature type="non-terminal residue" evidence="5">
    <location>
        <position position="164"/>
    </location>
</feature>
<keyword evidence="1" id="KW-0547">Nucleotide-binding</keyword>
<dbReference type="Proteomes" id="UP000054018">
    <property type="component" value="Unassembled WGS sequence"/>
</dbReference>
<feature type="domain" description="Helicase ATP-binding" evidence="4">
    <location>
        <begin position="1"/>
        <end position="130"/>
    </location>
</feature>
<dbReference type="SUPFAM" id="SSF52540">
    <property type="entry name" value="P-loop containing nucleoside triphosphate hydrolases"/>
    <property type="match status" value="1"/>
</dbReference>
<dbReference type="STRING" id="765257.A0A0C9XHI1"/>
<evidence type="ECO:0000256" key="3">
    <source>
        <dbReference type="ARBA" id="ARBA00022840"/>
    </source>
</evidence>
<dbReference type="InterPro" id="IPR014001">
    <property type="entry name" value="Helicase_ATP-bd"/>
</dbReference>
<dbReference type="Pfam" id="PF00176">
    <property type="entry name" value="SNF2-rel_dom"/>
    <property type="match status" value="1"/>
</dbReference>
<evidence type="ECO:0000256" key="1">
    <source>
        <dbReference type="ARBA" id="ARBA00022741"/>
    </source>
</evidence>
<sequence>IVCPVSLIGQWESEIEKFALGLSVVKHHGPFRSNDPLTLQEIHVVITLYATVASEYASVRSSPGTRKSALFGVKWWRIILDEAHLIRNWTAKSAEACFNLVGKYRWCFTGTPIQNKVEDLYSMFKFINIRPLGDLQEFKKYIMKPIKGGQATLAVERLQVRVAS</sequence>
<dbReference type="GO" id="GO:0008094">
    <property type="term" value="F:ATP-dependent activity, acting on DNA"/>
    <property type="evidence" value="ECO:0007669"/>
    <property type="project" value="TreeGrafter"/>
</dbReference>
<dbReference type="GO" id="GO:0006281">
    <property type="term" value="P:DNA repair"/>
    <property type="evidence" value="ECO:0007669"/>
    <property type="project" value="TreeGrafter"/>
</dbReference>
<dbReference type="PROSITE" id="PS51192">
    <property type="entry name" value="HELICASE_ATP_BIND_1"/>
    <property type="match status" value="1"/>
</dbReference>
<dbReference type="Gene3D" id="3.40.50.10810">
    <property type="entry name" value="Tandem AAA-ATPase domain"/>
    <property type="match status" value="1"/>
</dbReference>
<dbReference type="HOGENOM" id="CLU_128008_1_0_1"/>
<gene>
    <name evidence="5" type="ORF">PISMIDRAFT_122052</name>
</gene>
<dbReference type="GO" id="GO:0005524">
    <property type="term" value="F:ATP binding"/>
    <property type="evidence" value="ECO:0007669"/>
    <property type="project" value="UniProtKB-KW"/>
</dbReference>
<dbReference type="PANTHER" id="PTHR45626">
    <property type="entry name" value="TRANSCRIPTION TERMINATION FACTOR 2-RELATED"/>
    <property type="match status" value="1"/>
</dbReference>
<reference evidence="6" key="2">
    <citation type="submission" date="2015-01" db="EMBL/GenBank/DDBJ databases">
        <title>Evolutionary Origins and Diversification of the Mycorrhizal Mutualists.</title>
        <authorList>
            <consortium name="DOE Joint Genome Institute"/>
            <consortium name="Mycorrhizal Genomics Consortium"/>
            <person name="Kohler A."/>
            <person name="Kuo A."/>
            <person name="Nagy L.G."/>
            <person name="Floudas D."/>
            <person name="Copeland A."/>
            <person name="Barry K.W."/>
            <person name="Cichocki N."/>
            <person name="Veneault-Fourrey C."/>
            <person name="LaButti K."/>
            <person name="Lindquist E.A."/>
            <person name="Lipzen A."/>
            <person name="Lundell T."/>
            <person name="Morin E."/>
            <person name="Murat C."/>
            <person name="Riley R."/>
            <person name="Ohm R."/>
            <person name="Sun H."/>
            <person name="Tunlid A."/>
            <person name="Henrissat B."/>
            <person name="Grigoriev I.V."/>
            <person name="Hibbett D.S."/>
            <person name="Martin F."/>
        </authorList>
    </citation>
    <scope>NUCLEOTIDE SEQUENCE [LARGE SCALE GENOMIC DNA]</scope>
    <source>
        <strain evidence="6">441</strain>
    </source>
</reference>
<organism evidence="5 6">
    <name type="scientific">Pisolithus microcarpus 441</name>
    <dbReference type="NCBI Taxonomy" id="765257"/>
    <lineage>
        <taxon>Eukaryota</taxon>
        <taxon>Fungi</taxon>
        <taxon>Dikarya</taxon>
        <taxon>Basidiomycota</taxon>
        <taxon>Agaricomycotina</taxon>
        <taxon>Agaricomycetes</taxon>
        <taxon>Agaricomycetidae</taxon>
        <taxon>Boletales</taxon>
        <taxon>Sclerodermatineae</taxon>
        <taxon>Pisolithaceae</taxon>
        <taxon>Pisolithus</taxon>
    </lineage>
</organism>
<proteinExistence type="predicted"/>
<evidence type="ECO:0000259" key="4">
    <source>
        <dbReference type="PROSITE" id="PS51192"/>
    </source>
</evidence>
<keyword evidence="6" id="KW-1185">Reference proteome</keyword>
<keyword evidence="2" id="KW-0378">Hydrolase</keyword>
<dbReference type="InterPro" id="IPR050628">
    <property type="entry name" value="SNF2_RAD54_helicase_TF"/>
</dbReference>
<accession>A0A0C9XHI1</accession>
<reference evidence="5 6" key="1">
    <citation type="submission" date="2014-04" db="EMBL/GenBank/DDBJ databases">
        <authorList>
            <consortium name="DOE Joint Genome Institute"/>
            <person name="Kuo A."/>
            <person name="Kohler A."/>
            <person name="Costa M.D."/>
            <person name="Nagy L.G."/>
            <person name="Floudas D."/>
            <person name="Copeland A."/>
            <person name="Barry K.W."/>
            <person name="Cichocki N."/>
            <person name="Veneault-Fourrey C."/>
            <person name="LaButti K."/>
            <person name="Lindquist E.A."/>
            <person name="Lipzen A."/>
            <person name="Lundell T."/>
            <person name="Morin E."/>
            <person name="Murat C."/>
            <person name="Sun H."/>
            <person name="Tunlid A."/>
            <person name="Henrissat B."/>
            <person name="Grigoriev I.V."/>
            <person name="Hibbett D.S."/>
            <person name="Martin F."/>
            <person name="Nordberg H.P."/>
            <person name="Cantor M.N."/>
            <person name="Hua S.X."/>
        </authorList>
    </citation>
    <scope>NUCLEOTIDE SEQUENCE [LARGE SCALE GENOMIC DNA]</scope>
    <source>
        <strain evidence="5 6">441</strain>
    </source>
</reference>
<dbReference type="EMBL" id="KN834157">
    <property type="protein sequence ID" value="KIK11785.1"/>
    <property type="molecule type" value="Genomic_DNA"/>
</dbReference>
<name>A0A0C9XHI1_9AGAM</name>
<dbReference type="InterPro" id="IPR038718">
    <property type="entry name" value="SNF2-like_sf"/>
</dbReference>
<dbReference type="CDD" id="cd18008">
    <property type="entry name" value="DEXDc_SHPRH-like"/>
    <property type="match status" value="1"/>
</dbReference>
<dbReference type="GO" id="GO:0016787">
    <property type="term" value="F:hydrolase activity"/>
    <property type="evidence" value="ECO:0007669"/>
    <property type="project" value="UniProtKB-KW"/>
</dbReference>
<dbReference type="InterPro" id="IPR027417">
    <property type="entry name" value="P-loop_NTPase"/>
</dbReference>
<evidence type="ECO:0000256" key="2">
    <source>
        <dbReference type="ARBA" id="ARBA00022801"/>
    </source>
</evidence>